<reference evidence="2" key="1">
    <citation type="submission" date="2022-11" db="UniProtKB">
        <authorList>
            <consortium name="WormBaseParasite"/>
        </authorList>
    </citation>
    <scope>IDENTIFICATION</scope>
</reference>
<evidence type="ECO:0000313" key="1">
    <source>
        <dbReference type="Proteomes" id="UP000887579"/>
    </source>
</evidence>
<accession>A0AC34GT01</accession>
<evidence type="ECO:0000313" key="2">
    <source>
        <dbReference type="WBParaSite" id="ES5_v2.g7814.t1"/>
    </source>
</evidence>
<protein>
    <submittedName>
        <fullName evidence="2">Phosphoinositide phospholipase C</fullName>
    </submittedName>
</protein>
<dbReference type="WBParaSite" id="ES5_v2.g7814.t1">
    <property type="protein sequence ID" value="ES5_v2.g7814.t1"/>
    <property type="gene ID" value="ES5_v2.g7814"/>
</dbReference>
<sequence length="808" mass="91217">MESNNLLTSSKQQIEEKPKVDTTQNVSNIDVIHGGTSQPPEQVEAAFKALEDGVNVRRIKRTKIHRPMPILLHERKWLKYPTWPTAACMKMCKPTKELKQVDIDELIEVRQGYGTDGLHRASKKFKFQVAAPEARCFSIVYRHPRYVCKSVDFVAESEEQKEYCVKLLHQLISTRKHTMSFDEKQWLMKNFRKADLDRNGQIAFGELWKLLKKLNLQMSVEYVRKLYDLALRESESQTGKPRRALNAEEFMKLFQILSDLPEYRNALIIANGKSEEHLNAQQLLKFLTDEQKFDGIDIKKAESIIAFCEPATDSAKGTLTINGFRRLLQSRWGNILKQNHENIFMDMTKPLYNYYINSSHNTYLTGLQVRGEATVEGYISALRKGARLLELDVFDGESEPVITHKRTFISAITLRNALRCISKYAFQTSPFPVILTIENHVGFVQQKVMAEIFEEILGEQLYHPPENAATTALASPAELKHKILLRGKNSGINDTPMDEDMESPSGPNDVQSPTANRSPVDPAFGRLIALPSVKVGGNIYQDIQDHPMNGSASLSESKVNTFLQANVPIAAYTSSRLIKSYPRGIRQDSSNMNPIPSWLCGIQCVAMNLQTPGEDMDINNGMFAINGQCGYVLKPKVLRDGLDPRQCSDVKVNLHIAVICGQYLPKANPQGNDIIDPYVTLELFGIPFDLSKSRTRAIKNNGFNPVWNENFTFPLRCPEVAILRFCVKDFDSTSSNDFIGEYTVPVPSIRPGYSHIRLNTGIDHSPDDAASLFVRNANIRSSNKNTGLKEKKRRKSATLSFPNNNIGI</sequence>
<organism evidence="1 2">
    <name type="scientific">Panagrolaimus sp. ES5</name>
    <dbReference type="NCBI Taxonomy" id="591445"/>
    <lineage>
        <taxon>Eukaryota</taxon>
        <taxon>Metazoa</taxon>
        <taxon>Ecdysozoa</taxon>
        <taxon>Nematoda</taxon>
        <taxon>Chromadorea</taxon>
        <taxon>Rhabditida</taxon>
        <taxon>Tylenchina</taxon>
        <taxon>Panagrolaimomorpha</taxon>
        <taxon>Panagrolaimoidea</taxon>
        <taxon>Panagrolaimidae</taxon>
        <taxon>Panagrolaimus</taxon>
    </lineage>
</organism>
<dbReference type="Proteomes" id="UP000887579">
    <property type="component" value="Unplaced"/>
</dbReference>
<name>A0AC34GT01_9BILA</name>
<proteinExistence type="predicted"/>